<dbReference type="STRING" id="58919.A0A316YZM7"/>
<keyword evidence="9" id="KW-0472">Membrane</keyword>
<evidence type="ECO:0000313" key="15">
    <source>
        <dbReference type="EMBL" id="PWN94602.1"/>
    </source>
</evidence>
<evidence type="ECO:0000256" key="5">
    <source>
        <dbReference type="ARBA" id="ARBA00022692"/>
    </source>
</evidence>
<comment type="subunit">
    <text evidence="3">Component of the ER membrane protein complex (EMC).</text>
</comment>
<evidence type="ECO:0000256" key="7">
    <source>
        <dbReference type="ARBA" id="ARBA00022824"/>
    </source>
</evidence>
<dbReference type="Pfam" id="PF07774">
    <property type="entry name" value="EMC1_C"/>
    <property type="match status" value="1"/>
</dbReference>
<dbReference type="GeneID" id="37272057"/>
<evidence type="ECO:0000256" key="2">
    <source>
        <dbReference type="ARBA" id="ARBA00007904"/>
    </source>
</evidence>
<reference evidence="15 16" key="1">
    <citation type="journal article" date="2018" name="Mol. Biol. Evol.">
        <title>Broad Genomic Sampling Reveals a Smut Pathogenic Ancestry of the Fungal Clade Ustilaginomycotina.</title>
        <authorList>
            <person name="Kijpornyongpan T."/>
            <person name="Mondo S.J."/>
            <person name="Barry K."/>
            <person name="Sandor L."/>
            <person name="Lee J."/>
            <person name="Lipzen A."/>
            <person name="Pangilinan J."/>
            <person name="LaButti K."/>
            <person name="Hainaut M."/>
            <person name="Henrissat B."/>
            <person name="Grigoriev I.V."/>
            <person name="Spatafora J.W."/>
            <person name="Aime M.C."/>
        </authorList>
    </citation>
    <scope>NUCLEOTIDE SEQUENCE [LARGE SCALE GENOMIC DNA]</scope>
    <source>
        <strain evidence="15 16">MCA 4186</strain>
    </source>
</reference>
<feature type="region of interest" description="Disordered" evidence="11">
    <location>
        <begin position="606"/>
        <end position="633"/>
    </location>
</feature>
<organism evidence="15 16">
    <name type="scientific">Tilletiopsis washingtonensis</name>
    <dbReference type="NCBI Taxonomy" id="58919"/>
    <lineage>
        <taxon>Eukaryota</taxon>
        <taxon>Fungi</taxon>
        <taxon>Dikarya</taxon>
        <taxon>Basidiomycota</taxon>
        <taxon>Ustilaginomycotina</taxon>
        <taxon>Exobasidiomycetes</taxon>
        <taxon>Entylomatales</taxon>
        <taxon>Entylomatales incertae sedis</taxon>
        <taxon>Tilletiopsis</taxon>
    </lineage>
</organism>
<dbReference type="EMBL" id="KZ819311">
    <property type="protein sequence ID" value="PWN94602.1"/>
    <property type="molecule type" value="Genomic_DNA"/>
</dbReference>
<accession>A0A316YZM7</accession>
<feature type="signal peptide" evidence="12">
    <location>
        <begin position="1"/>
        <end position="20"/>
    </location>
</feature>
<evidence type="ECO:0000313" key="16">
    <source>
        <dbReference type="Proteomes" id="UP000245946"/>
    </source>
</evidence>
<dbReference type="RefSeq" id="XP_025594881.1">
    <property type="nucleotide sequence ID" value="XM_025744513.1"/>
</dbReference>
<dbReference type="GO" id="GO:0034975">
    <property type="term" value="P:protein folding in endoplasmic reticulum"/>
    <property type="evidence" value="ECO:0007669"/>
    <property type="project" value="TreeGrafter"/>
</dbReference>
<dbReference type="InterPro" id="IPR026895">
    <property type="entry name" value="EMC1"/>
</dbReference>
<dbReference type="AlphaFoldDB" id="A0A316YZM7"/>
<name>A0A316YZM7_9BASI</name>
<dbReference type="InterPro" id="IPR002372">
    <property type="entry name" value="PQQ_rpt_dom"/>
</dbReference>
<proteinExistence type="inferred from homology"/>
<evidence type="ECO:0000259" key="13">
    <source>
        <dbReference type="Pfam" id="PF07774"/>
    </source>
</evidence>
<dbReference type="PANTHER" id="PTHR21573:SF0">
    <property type="entry name" value="ER MEMBRANE PROTEIN COMPLEX SUBUNIT 1"/>
    <property type="match status" value="1"/>
</dbReference>
<feature type="chain" id="PRO_5016374298" description="ER membrane protein complex subunit 1" evidence="12">
    <location>
        <begin position="21"/>
        <end position="1176"/>
    </location>
</feature>
<dbReference type="InterPro" id="IPR011678">
    <property type="entry name" value="EMC1_C"/>
</dbReference>
<dbReference type="PANTHER" id="PTHR21573">
    <property type="entry name" value="ER MEMBRANE PROTEIN COMPLEX SUBUNIT 1"/>
    <property type="match status" value="1"/>
</dbReference>
<evidence type="ECO:0000259" key="14">
    <source>
        <dbReference type="Pfam" id="PF13360"/>
    </source>
</evidence>
<evidence type="ECO:0000256" key="1">
    <source>
        <dbReference type="ARBA" id="ARBA00004115"/>
    </source>
</evidence>
<sequence length="1176" mass="125510">MRLLAPALLSLLCAARAALGSSAEPLEEHVAHIGVPLVDSAAHAAQWRTPRFHRIQPAVAPAPGTKSKTAVYVATQQGAVGALNPRNGEIVWRRVLNHTDEVQGFWTGMDVALYLTGPGATRASLHHALTGDVLWSAPLSFPASLADAVVPEFAHPGCDAAFVQDRVLLLDGARRVRRVAGYKGVEEWRWDVRESAPHASLVRLAPSPAHDALWALSLTPHTSLLSSSPSSYTLSSHTLNPQTGELIGTKELGHVSPPRELEGWRGEGKAGGAKDVVVLPLGPTSPASPAKPTGLEPHALHIATDGTLHASSLVSASTHTLKARVGKFVALREVGMGEKGIAVALRDDGHADVVRVVRSAKGDVQLKAVWEFEEDAKDAVYSGAYDKQGNAYINRVFFSPNQHLLNFHVYWVDANDGEGQVTGYSFQWDHDLHGDVLAAPFEVSPVSPFQLVTRAVLATSSGSLRMIQEDRHQWILEEGTTVPVAAVLVDLPERQLSRNVTTVEERRAAAAVRAVLEGERFPDRLGRHLVALRRAPAWSVQLAKGMVSSVLEFSFDPRIIVPKAPQVKSKASGVAPRATPVATVPKSKAPAGGVQAAEIPAQPKVVPQVGNRRQQTRTTAVPEGPLPPSSLAPRYANASDVAQLHRDKMGFRKVLVSVSKFGKVYAKDTQTGHYLWEKSLVGFGTGEGKAPPEIKVRLLSVTRPVGAAVTASGTAAGDSEAAAAAALGPLVTIAAEVLEKGHWVLRIWEINPLTGHFLYGEETQTGAPLLLGTAKDVFVLPVEGAETGQKALGAVDAEGALRIWPESPSVLRAFAQIAPSFFFSSVSDEGKRLTGYAVLSGSSAQTVPVWQLPLADGEVVESVSRATSDVVASQGKVLGTRETMYKYLSPHALLVVTREAAARSATVYVVDGVAGNVLYSSRIADGNLTPDSELLATFTENWVAVTYTVAAEASSDAAASELDAPSPKSSKPETRLLSLELYEEESRSLQTWKWSGQRSSFAHDGHAASPAAVRAFAQTYVVPFAVRALGHTRTRYGVTVKALLLATSNGSLFALPRRMLDPRRPVGRKATTTELEEGLATFDAYIPNDPRLDVGGEYRIEGAKLIVTASAMLESSSVVYVAGLDELLTRVAPSGTFDMLSPTFNKAQLLLTIAALSGGLIIVRPMVKAKVLKARW</sequence>
<dbReference type="SUPFAM" id="SSF50998">
    <property type="entry name" value="Quinoprotein alcohol dehydrogenase-like"/>
    <property type="match status" value="1"/>
</dbReference>
<comment type="subcellular location">
    <subcellularLocation>
        <location evidence="1">Endoplasmic reticulum membrane</location>
        <topology evidence="1">Single-pass type I membrane protein</topology>
    </subcellularLocation>
</comment>
<evidence type="ECO:0000256" key="6">
    <source>
        <dbReference type="ARBA" id="ARBA00022729"/>
    </source>
</evidence>
<evidence type="ECO:0000256" key="8">
    <source>
        <dbReference type="ARBA" id="ARBA00022989"/>
    </source>
</evidence>
<evidence type="ECO:0000256" key="11">
    <source>
        <dbReference type="SAM" id="MobiDB-lite"/>
    </source>
</evidence>
<keyword evidence="16" id="KW-1185">Reference proteome</keyword>
<gene>
    <name evidence="15" type="ORF">FA09DRAFT_341956</name>
</gene>
<keyword evidence="6 12" id="KW-0732">Signal</keyword>
<dbReference type="Pfam" id="PF13360">
    <property type="entry name" value="PQQ_2"/>
    <property type="match status" value="1"/>
</dbReference>
<protein>
    <recommendedName>
        <fullName evidence="4">ER membrane protein complex subunit 1</fullName>
    </recommendedName>
</protein>
<evidence type="ECO:0000256" key="12">
    <source>
        <dbReference type="SAM" id="SignalP"/>
    </source>
</evidence>
<dbReference type="Gene3D" id="2.130.10.10">
    <property type="entry name" value="YVTN repeat-like/Quinoprotein amine dehydrogenase"/>
    <property type="match status" value="1"/>
</dbReference>
<dbReference type="Proteomes" id="UP000245946">
    <property type="component" value="Unassembled WGS sequence"/>
</dbReference>
<evidence type="ECO:0000256" key="10">
    <source>
        <dbReference type="ARBA" id="ARBA00023180"/>
    </source>
</evidence>
<keyword evidence="5" id="KW-0812">Transmembrane</keyword>
<dbReference type="OrthoDB" id="28092at2759"/>
<keyword evidence="8" id="KW-1133">Transmembrane helix</keyword>
<keyword evidence="7" id="KW-0256">Endoplasmic reticulum</keyword>
<evidence type="ECO:0000256" key="3">
    <source>
        <dbReference type="ARBA" id="ARBA00011276"/>
    </source>
</evidence>
<evidence type="ECO:0000256" key="9">
    <source>
        <dbReference type="ARBA" id="ARBA00023136"/>
    </source>
</evidence>
<feature type="domain" description="ER membrane protein complex subunit 1 C-terminal" evidence="13">
    <location>
        <begin position="939"/>
        <end position="1176"/>
    </location>
</feature>
<dbReference type="GO" id="GO:0072546">
    <property type="term" value="C:EMC complex"/>
    <property type="evidence" value="ECO:0007669"/>
    <property type="project" value="InterPro"/>
</dbReference>
<evidence type="ECO:0000256" key="4">
    <source>
        <dbReference type="ARBA" id="ARBA00020824"/>
    </source>
</evidence>
<feature type="domain" description="Pyrrolo-quinoline quinone repeat" evidence="14">
    <location>
        <begin position="77"/>
        <end position="249"/>
    </location>
</feature>
<comment type="similarity">
    <text evidence="2">Belongs to the EMC1 family.</text>
</comment>
<dbReference type="InterPro" id="IPR011047">
    <property type="entry name" value="Quinoprotein_ADH-like_sf"/>
</dbReference>
<keyword evidence="10" id="KW-0325">Glycoprotein</keyword>
<dbReference type="InterPro" id="IPR015943">
    <property type="entry name" value="WD40/YVTN_repeat-like_dom_sf"/>
</dbReference>